<organism evidence="2 3">
    <name type="scientific">Phytophthora megakarya</name>
    <dbReference type="NCBI Taxonomy" id="4795"/>
    <lineage>
        <taxon>Eukaryota</taxon>
        <taxon>Sar</taxon>
        <taxon>Stramenopiles</taxon>
        <taxon>Oomycota</taxon>
        <taxon>Peronosporomycetes</taxon>
        <taxon>Peronosporales</taxon>
        <taxon>Peronosporaceae</taxon>
        <taxon>Phytophthora</taxon>
    </lineage>
</organism>
<gene>
    <name evidence="2" type="ORF">PHMEG_00019444</name>
</gene>
<dbReference type="AlphaFoldDB" id="A0A225VSD9"/>
<proteinExistence type="predicted"/>
<evidence type="ECO:0000313" key="2">
    <source>
        <dbReference type="EMBL" id="OWZ08074.1"/>
    </source>
</evidence>
<name>A0A225VSD9_9STRA</name>
<accession>A0A225VSD9</accession>
<keyword evidence="3" id="KW-1185">Reference proteome</keyword>
<dbReference type="EMBL" id="NBNE01003287">
    <property type="protein sequence ID" value="OWZ08074.1"/>
    <property type="molecule type" value="Genomic_DNA"/>
</dbReference>
<evidence type="ECO:0000313" key="3">
    <source>
        <dbReference type="Proteomes" id="UP000198211"/>
    </source>
</evidence>
<reference evidence="3" key="1">
    <citation type="submission" date="2017-03" db="EMBL/GenBank/DDBJ databases">
        <title>Phytopthora megakarya and P. palmivora, two closely related causual agents of cacao black pod achieved similar genome size and gene model numbers by different mechanisms.</title>
        <authorList>
            <person name="Ali S."/>
            <person name="Shao J."/>
            <person name="Larry D.J."/>
            <person name="Kronmiller B."/>
            <person name="Shen D."/>
            <person name="Strem M.D."/>
            <person name="Melnick R.L."/>
            <person name="Guiltinan M.J."/>
            <person name="Tyler B.M."/>
            <person name="Meinhardt L.W."/>
            <person name="Bailey B.A."/>
        </authorList>
    </citation>
    <scope>NUCLEOTIDE SEQUENCE [LARGE SCALE GENOMIC DNA]</scope>
    <source>
        <strain evidence="3">zdho120</strain>
    </source>
</reference>
<dbReference type="OrthoDB" id="113985at2759"/>
<sequence length="339" mass="38208">MTNVISWTEAEIDILVQAWSEVDAKYPLLRCPRGAGTLHSKVFALYSKRCTFPRSSSAVNHTKHSIRNFVLFVHKFNEDRRKDGGREWFDLSDAEKKQFRPLLERRLWGLAFTIKQKTFARLMAMDRAHRWLGEVGSTNDRPSEIQVLQAGSTTALAQPIQLSPLSESSSLSTERNAEKGDEQVSFVTLRSRSNSCSSQSSGDDGKALEFGTSKNLPRISPSATELLGKPKPVQDDSQICGKIKHRECGILLESMMQLQEKKMSRAVTKLRASIEDQIHRSSEMLNSIISNQFDDPGSSGDVAFMAKVLNMQKQQVCDRFDQFEENRAHEEAANRALLK</sequence>
<dbReference type="Proteomes" id="UP000198211">
    <property type="component" value="Unassembled WGS sequence"/>
</dbReference>
<protein>
    <submittedName>
        <fullName evidence="2">Uncharacterized protein</fullName>
    </submittedName>
</protein>
<feature type="region of interest" description="Disordered" evidence="1">
    <location>
        <begin position="163"/>
        <end position="234"/>
    </location>
</feature>
<feature type="compositionally biased region" description="Low complexity" evidence="1">
    <location>
        <begin position="191"/>
        <end position="201"/>
    </location>
</feature>
<comment type="caution">
    <text evidence="2">The sequence shown here is derived from an EMBL/GenBank/DDBJ whole genome shotgun (WGS) entry which is preliminary data.</text>
</comment>
<feature type="compositionally biased region" description="Low complexity" evidence="1">
    <location>
        <begin position="163"/>
        <end position="172"/>
    </location>
</feature>
<evidence type="ECO:0000256" key="1">
    <source>
        <dbReference type="SAM" id="MobiDB-lite"/>
    </source>
</evidence>